<reference evidence="1 2" key="1">
    <citation type="submission" date="2019-07" db="EMBL/GenBank/DDBJ databases">
        <title>De Novo Assembly of kiwifruit Actinidia rufa.</title>
        <authorList>
            <person name="Sugita-Konishi S."/>
            <person name="Sato K."/>
            <person name="Mori E."/>
            <person name="Abe Y."/>
            <person name="Kisaki G."/>
            <person name="Hamano K."/>
            <person name="Suezawa K."/>
            <person name="Otani M."/>
            <person name="Fukuda T."/>
            <person name="Manabe T."/>
            <person name="Gomi K."/>
            <person name="Tabuchi M."/>
            <person name="Akimitsu K."/>
            <person name="Kataoka I."/>
        </authorList>
    </citation>
    <scope>NUCLEOTIDE SEQUENCE [LARGE SCALE GENOMIC DNA]</scope>
    <source>
        <strain evidence="2">cv. Fuchu</strain>
    </source>
</reference>
<gene>
    <name evidence="1" type="ORF">Acr_21g0004580</name>
</gene>
<dbReference type="EMBL" id="BJWL01000021">
    <property type="protein sequence ID" value="GFZ09859.1"/>
    <property type="molecule type" value="Genomic_DNA"/>
</dbReference>
<organism evidence="1 2">
    <name type="scientific">Actinidia rufa</name>
    <dbReference type="NCBI Taxonomy" id="165716"/>
    <lineage>
        <taxon>Eukaryota</taxon>
        <taxon>Viridiplantae</taxon>
        <taxon>Streptophyta</taxon>
        <taxon>Embryophyta</taxon>
        <taxon>Tracheophyta</taxon>
        <taxon>Spermatophyta</taxon>
        <taxon>Magnoliopsida</taxon>
        <taxon>eudicotyledons</taxon>
        <taxon>Gunneridae</taxon>
        <taxon>Pentapetalae</taxon>
        <taxon>asterids</taxon>
        <taxon>Ericales</taxon>
        <taxon>Actinidiaceae</taxon>
        <taxon>Actinidia</taxon>
    </lineage>
</organism>
<dbReference type="Proteomes" id="UP000585474">
    <property type="component" value="Unassembled WGS sequence"/>
</dbReference>
<evidence type="ECO:0000313" key="1">
    <source>
        <dbReference type="EMBL" id="GFZ09859.1"/>
    </source>
</evidence>
<name>A0A7J0GGC6_9ERIC</name>
<dbReference type="OrthoDB" id="1509437at2759"/>
<proteinExistence type="predicted"/>
<sequence length="97" mass="10534">MVNPSGGIVRARADPEAMALNPIDGAVRARTELWSGGLGPPKRRLVKKMMFEKIVQAIVASWFHFNSKNKLNLSAAEAGAAATQIESSRLLNKQFSI</sequence>
<evidence type="ECO:0000313" key="2">
    <source>
        <dbReference type="Proteomes" id="UP000585474"/>
    </source>
</evidence>
<dbReference type="AlphaFoldDB" id="A0A7J0GGC6"/>
<keyword evidence="2" id="KW-1185">Reference proteome</keyword>
<protein>
    <submittedName>
        <fullName evidence="1">Uncharacterized protein</fullName>
    </submittedName>
</protein>
<accession>A0A7J0GGC6</accession>
<comment type="caution">
    <text evidence="1">The sequence shown here is derived from an EMBL/GenBank/DDBJ whole genome shotgun (WGS) entry which is preliminary data.</text>
</comment>